<evidence type="ECO:0000313" key="6">
    <source>
        <dbReference type="EMBL" id="EWY38629.1"/>
    </source>
</evidence>
<dbReference type="Proteomes" id="UP000019486">
    <property type="component" value="Unassembled WGS sequence"/>
</dbReference>
<evidence type="ECO:0000256" key="2">
    <source>
        <dbReference type="ARBA" id="ARBA00009023"/>
    </source>
</evidence>
<proteinExistence type="inferred from homology"/>
<dbReference type="PANTHER" id="PTHR33376">
    <property type="match status" value="1"/>
</dbReference>
<feature type="chain" id="PRO_5004924792" evidence="5">
    <location>
        <begin position="23"/>
        <end position="327"/>
    </location>
</feature>
<keyword evidence="3" id="KW-0813">Transport</keyword>
<dbReference type="Pfam" id="PF03480">
    <property type="entry name" value="DctP"/>
    <property type="match status" value="1"/>
</dbReference>
<evidence type="ECO:0000256" key="3">
    <source>
        <dbReference type="ARBA" id="ARBA00022448"/>
    </source>
</evidence>
<dbReference type="PATRIC" id="fig|1385369.3.peg.4395"/>
<sequence>MKLKSICLAALLGMAAVGPALAQEVKLTLGHNAAPGNPKDEGSRHFAEKVKELSGGRIEIQVAGNAQLGDDTANLTGMRTGSIDLSANSQGAVSTLIPEFGALGMPYLFDTLEHAWKVADGPIGDELAQKADAKGLVLLGIMDNGIRHTSNNKHPITKPEDLKGLKIRTPPDPVTVAIFRALGADTQQIKFSELYIALQQGVVDGQENPIMNVYSSKLYEVQKFISLTGHKYETTPLLMSKRTWTKLSDADKQVIRAAAKDSVAFQRNLSKETEAKVTAEMPKLGIQVNTPDREVFRKASQPVIEEAYKGETGDFIRKVVAEAEKTR</sequence>
<keyword evidence="7" id="KW-1185">Reference proteome</keyword>
<dbReference type="NCBIfam" id="TIGR00787">
    <property type="entry name" value="dctP"/>
    <property type="match status" value="1"/>
</dbReference>
<comment type="similarity">
    <text evidence="2">Belongs to the bacterial solute-binding protein 7 family.</text>
</comment>
<dbReference type="NCBIfam" id="NF037995">
    <property type="entry name" value="TRAP_S1"/>
    <property type="match status" value="1"/>
</dbReference>
<keyword evidence="4 5" id="KW-0732">Signal</keyword>
<evidence type="ECO:0000256" key="1">
    <source>
        <dbReference type="ARBA" id="ARBA00004196"/>
    </source>
</evidence>
<dbReference type="InterPro" id="IPR004682">
    <property type="entry name" value="TRAP_DctP"/>
</dbReference>
<evidence type="ECO:0000313" key="7">
    <source>
        <dbReference type="Proteomes" id="UP000019486"/>
    </source>
</evidence>
<feature type="signal peptide" evidence="5">
    <location>
        <begin position="1"/>
        <end position="22"/>
    </location>
</feature>
<evidence type="ECO:0000256" key="4">
    <source>
        <dbReference type="ARBA" id="ARBA00022729"/>
    </source>
</evidence>
<dbReference type="AlphaFoldDB" id="W9GXW8"/>
<dbReference type="EMBL" id="AVFL01000017">
    <property type="protein sequence ID" value="EWY38629.1"/>
    <property type="molecule type" value="Genomic_DNA"/>
</dbReference>
<comment type="subcellular location">
    <subcellularLocation>
        <location evidence="1">Cell envelope</location>
    </subcellularLocation>
</comment>
<dbReference type="GO" id="GO:0030288">
    <property type="term" value="C:outer membrane-bounded periplasmic space"/>
    <property type="evidence" value="ECO:0007669"/>
    <property type="project" value="InterPro"/>
</dbReference>
<protein>
    <submittedName>
        <fullName evidence="6">C4-dicarboxylate ABC transporter</fullName>
    </submittedName>
</protein>
<accession>W9GXW8</accession>
<dbReference type="CDD" id="cd13603">
    <property type="entry name" value="PBP2_TRAP_Siap_TeaA_like"/>
    <property type="match status" value="1"/>
</dbReference>
<dbReference type="PIRSF" id="PIRSF006470">
    <property type="entry name" value="DctB"/>
    <property type="match status" value="1"/>
</dbReference>
<dbReference type="OrthoDB" id="7375081at2"/>
<organism evidence="6 7">
    <name type="scientific">Skermanella stibiiresistens SB22</name>
    <dbReference type="NCBI Taxonomy" id="1385369"/>
    <lineage>
        <taxon>Bacteria</taxon>
        <taxon>Pseudomonadati</taxon>
        <taxon>Pseudomonadota</taxon>
        <taxon>Alphaproteobacteria</taxon>
        <taxon>Rhodospirillales</taxon>
        <taxon>Azospirillaceae</taxon>
        <taxon>Skermanella</taxon>
    </lineage>
</organism>
<dbReference type="InterPro" id="IPR038404">
    <property type="entry name" value="TRAP_DctP_sf"/>
</dbReference>
<dbReference type="RefSeq" id="WP_037456777.1">
    <property type="nucleotide sequence ID" value="NZ_AVFL01000017.1"/>
</dbReference>
<name>W9GXW8_9PROT</name>
<comment type="caution">
    <text evidence="6">The sequence shown here is derived from an EMBL/GenBank/DDBJ whole genome shotgun (WGS) entry which is preliminary data.</text>
</comment>
<evidence type="ECO:0000256" key="5">
    <source>
        <dbReference type="SAM" id="SignalP"/>
    </source>
</evidence>
<dbReference type="GO" id="GO:0055085">
    <property type="term" value="P:transmembrane transport"/>
    <property type="evidence" value="ECO:0007669"/>
    <property type="project" value="InterPro"/>
</dbReference>
<dbReference type="PANTHER" id="PTHR33376:SF4">
    <property type="entry name" value="SIALIC ACID-BINDING PERIPLASMIC PROTEIN SIAP"/>
    <property type="match status" value="1"/>
</dbReference>
<dbReference type="STRING" id="1385369.N825_12520"/>
<gene>
    <name evidence="6" type="ORF">N825_12520</name>
</gene>
<dbReference type="Gene3D" id="3.40.190.170">
    <property type="entry name" value="Bacterial extracellular solute-binding protein, family 7"/>
    <property type="match status" value="1"/>
</dbReference>
<dbReference type="InterPro" id="IPR018389">
    <property type="entry name" value="DctP_fam"/>
</dbReference>
<reference evidence="6 7" key="1">
    <citation type="submission" date="2013-08" db="EMBL/GenBank/DDBJ databases">
        <title>The genome sequence of Skermanella stibiiresistens.</title>
        <authorList>
            <person name="Zhu W."/>
            <person name="Wang G."/>
        </authorList>
    </citation>
    <scope>NUCLEOTIDE SEQUENCE [LARGE SCALE GENOMIC DNA]</scope>
    <source>
        <strain evidence="6 7">SB22</strain>
    </source>
</reference>